<sequence length="147" mass="16906">MYHTFLITAQFGLSAWLILSADWMPLPFLAMTLAAPGIGLAIWAWFTMGWRRLRIHPTTSSRTRLTTRGPYAIVRHPMYTGLLWLTAALMPIPLTWWRLAAWVILLAVLVAKTREEEIAMIKRFPEYATYREQVGGLFPKFPGKSTR</sequence>
<evidence type="ECO:0000313" key="6">
    <source>
        <dbReference type="EMBL" id="TWT93110.1"/>
    </source>
</evidence>
<dbReference type="GO" id="GO:0012505">
    <property type="term" value="C:endomembrane system"/>
    <property type="evidence" value="ECO:0007669"/>
    <property type="project" value="UniProtKB-SubCell"/>
</dbReference>
<organism evidence="6 7">
    <name type="scientific">Neorhodopirellula pilleata</name>
    <dbReference type="NCBI Taxonomy" id="2714738"/>
    <lineage>
        <taxon>Bacteria</taxon>
        <taxon>Pseudomonadati</taxon>
        <taxon>Planctomycetota</taxon>
        <taxon>Planctomycetia</taxon>
        <taxon>Pirellulales</taxon>
        <taxon>Pirellulaceae</taxon>
        <taxon>Neorhodopirellula</taxon>
    </lineage>
</organism>
<keyword evidence="7" id="KW-1185">Reference proteome</keyword>
<dbReference type="EMBL" id="SJPM01000010">
    <property type="protein sequence ID" value="TWT93110.1"/>
    <property type="molecule type" value="Genomic_DNA"/>
</dbReference>
<reference evidence="6 7" key="1">
    <citation type="submission" date="2019-02" db="EMBL/GenBank/DDBJ databases">
        <title>Deep-cultivation of Planctomycetes and their phenomic and genomic characterization uncovers novel biology.</title>
        <authorList>
            <person name="Wiegand S."/>
            <person name="Jogler M."/>
            <person name="Boedeker C."/>
            <person name="Pinto D."/>
            <person name="Vollmers J."/>
            <person name="Rivas-Marin E."/>
            <person name="Kohn T."/>
            <person name="Peeters S.H."/>
            <person name="Heuer A."/>
            <person name="Rast P."/>
            <person name="Oberbeckmann S."/>
            <person name="Bunk B."/>
            <person name="Jeske O."/>
            <person name="Meyerdierks A."/>
            <person name="Storesund J.E."/>
            <person name="Kallscheuer N."/>
            <person name="Luecker S."/>
            <person name="Lage O.M."/>
            <person name="Pohl T."/>
            <person name="Merkel B.J."/>
            <person name="Hornburger P."/>
            <person name="Mueller R.-W."/>
            <person name="Bruemmer F."/>
            <person name="Labrenz M."/>
            <person name="Spormann A.M."/>
            <person name="Op Den Camp H."/>
            <person name="Overmann J."/>
            <person name="Amann R."/>
            <person name="Jetten M.S.M."/>
            <person name="Mascher T."/>
            <person name="Medema M.H."/>
            <person name="Devos D.P."/>
            <person name="Kaster A.-K."/>
            <person name="Ovreas L."/>
            <person name="Rohde M."/>
            <person name="Galperin M.Y."/>
            <person name="Jogler C."/>
        </authorList>
    </citation>
    <scope>NUCLEOTIDE SEQUENCE [LARGE SCALE GENOMIC DNA]</scope>
    <source>
        <strain evidence="6 7">Pla100</strain>
    </source>
</reference>
<keyword evidence="4 5" id="KW-0472">Membrane</keyword>
<evidence type="ECO:0000256" key="5">
    <source>
        <dbReference type="SAM" id="Phobius"/>
    </source>
</evidence>
<dbReference type="Gene3D" id="1.20.120.1630">
    <property type="match status" value="1"/>
</dbReference>
<comment type="caution">
    <text evidence="6">The sequence shown here is derived from an EMBL/GenBank/DDBJ whole genome shotgun (WGS) entry which is preliminary data.</text>
</comment>
<dbReference type="InterPro" id="IPR052527">
    <property type="entry name" value="Metal_cation-efflux_comp"/>
</dbReference>
<feature type="transmembrane region" description="Helical" evidence="5">
    <location>
        <begin position="30"/>
        <end position="50"/>
    </location>
</feature>
<evidence type="ECO:0000256" key="3">
    <source>
        <dbReference type="ARBA" id="ARBA00022989"/>
    </source>
</evidence>
<keyword evidence="3 5" id="KW-1133">Transmembrane helix</keyword>
<dbReference type="AlphaFoldDB" id="A0A5C6A1C1"/>
<accession>A0A5C6A1C1</accession>
<proteinExistence type="predicted"/>
<keyword evidence="6" id="KW-0808">Transferase</keyword>
<feature type="transmembrane region" description="Helical" evidence="5">
    <location>
        <begin position="71"/>
        <end position="90"/>
    </location>
</feature>
<evidence type="ECO:0000256" key="2">
    <source>
        <dbReference type="ARBA" id="ARBA00022692"/>
    </source>
</evidence>
<name>A0A5C6A1C1_9BACT</name>
<dbReference type="RefSeq" id="WP_197168120.1">
    <property type="nucleotide sequence ID" value="NZ_SJPM01000010.1"/>
</dbReference>
<dbReference type="GO" id="GO:0032259">
    <property type="term" value="P:methylation"/>
    <property type="evidence" value="ECO:0007669"/>
    <property type="project" value="UniProtKB-KW"/>
</dbReference>
<keyword evidence="6" id="KW-0489">Methyltransferase</keyword>
<dbReference type="InterPro" id="IPR007318">
    <property type="entry name" value="Phopholipid_MeTrfase"/>
</dbReference>
<protein>
    <submittedName>
        <fullName evidence="6">Isoprenylcysteine carboxyl methyltransferase (ICMT) family protein</fullName>
    </submittedName>
</protein>
<gene>
    <name evidence="6" type="ORF">Pla100_44270</name>
</gene>
<dbReference type="GO" id="GO:0008168">
    <property type="term" value="F:methyltransferase activity"/>
    <property type="evidence" value="ECO:0007669"/>
    <property type="project" value="UniProtKB-KW"/>
</dbReference>
<feature type="transmembrane region" description="Helical" evidence="5">
    <location>
        <begin position="96"/>
        <end position="113"/>
    </location>
</feature>
<evidence type="ECO:0000256" key="4">
    <source>
        <dbReference type="ARBA" id="ARBA00023136"/>
    </source>
</evidence>
<dbReference type="PANTHER" id="PTHR43847:SF1">
    <property type="entry name" value="BLL3993 PROTEIN"/>
    <property type="match status" value="1"/>
</dbReference>
<dbReference type="PANTHER" id="PTHR43847">
    <property type="entry name" value="BLL3993 PROTEIN"/>
    <property type="match status" value="1"/>
</dbReference>
<keyword evidence="2 5" id="KW-0812">Transmembrane</keyword>
<comment type="subcellular location">
    <subcellularLocation>
        <location evidence="1">Endomembrane system</location>
        <topology evidence="1">Multi-pass membrane protein</topology>
    </subcellularLocation>
</comment>
<dbReference type="Pfam" id="PF04191">
    <property type="entry name" value="PEMT"/>
    <property type="match status" value="1"/>
</dbReference>
<dbReference type="Proteomes" id="UP000316213">
    <property type="component" value="Unassembled WGS sequence"/>
</dbReference>
<evidence type="ECO:0000256" key="1">
    <source>
        <dbReference type="ARBA" id="ARBA00004127"/>
    </source>
</evidence>
<evidence type="ECO:0000313" key="7">
    <source>
        <dbReference type="Proteomes" id="UP000316213"/>
    </source>
</evidence>